<gene>
    <name evidence="1" type="ORF">Hypma_005928</name>
</gene>
<accession>A0A369KAR4</accession>
<dbReference type="Proteomes" id="UP000076154">
    <property type="component" value="Unassembled WGS sequence"/>
</dbReference>
<protein>
    <submittedName>
        <fullName evidence="1">Uncharacterized protein</fullName>
    </submittedName>
</protein>
<keyword evidence="2" id="KW-1185">Reference proteome</keyword>
<reference evidence="1" key="1">
    <citation type="submission" date="2018-04" db="EMBL/GenBank/DDBJ databases">
        <title>Whole genome sequencing of Hypsizygus marmoreus.</title>
        <authorList>
            <person name="Choi I.-G."/>
            <person name="Min B."/>
            <person name="Kim J.-G."/>
            <person name="Kim S."/>
            <person name="Oh Y.-L."/>
            <person name="Kong W.-S."/>
            <person name="Park H."/>
            <person name="Jeong J."/>
            <person name="Song E.-S."/>
        </authorList>
    </citation>
    <scope>NUCLEOTIDE SEQUENCE [LARGE SCALE GENOMIC DNA]</scope>
    <source>
        <strain evidence="1">51987-8</strain>
    </source>
</reference>
<proteinExistence type="predicted"/>
<name>A0A369KAR4_HYPMA</name>
<dbReference type="InParanoid" id="A0A369KAR4"/>
<dbReference type="AlphaFoldDB" id="A0A369KAR4"/>
<evidence type="ECO:0000313" key="2">
    <source>
        <dbReference type="Proteomes" id="UP000076154"/>
    </source>
</evidence>
<sequence length="237" mass="26156">MDWPSEARVDGASCTSSSTFTPTNISNIASSFPHHEQHTDVTFMNEAQEYGVEDQHWHSGGEGNRQANVVTNNDLPSAPAENEDLEGQQCVRVMHPDPHINVERDWLGGVQHPDVRPVSPEARPGLYPTAPPPQQVPFVQASYNPQHAYASYPSPRPPTVPVAHHDDFVYYDRSPPSRPNFHAAQAPYGRQNVPFTCTPQPTVLLNGVPVPLVSNLWGYTPPPMVPGRVASPLWYTS</sequence>
<evidence type="ECO:0000313" key="1">
    <source>
        <dbReference type="EMBL" id="RDB30682.1"/>
    </source>
</evidence>
<organism evidence="1 2">
    <name type="scientific">Hypsizygus marmoreus</name>
    <name type="common">White beech mushroom</name>
    <name type="synonym">Agaricus marmoreus</name>
    <dbReference type="NCBI Taxonomy" id="39966"/>
    <lineage>
        <taxon>Eukaryota</taxon>
        <taxon>Fungi</taxon>
        <taxon>Dikarya</taxon>
        <taxon>Basidiomycota</taxon>
        <taxon>Agaricomycotina</taxon>
        <taxon>Agaricomycetes</taxon>
        <taxon>Agaricomycetidae</taxon>
        <taxon>Agaricales</taxon>
        <taxon>Tricholomatineae</taxon>
        <taxon>Lyophyllaceae</taxon>
        <taxon>Hypsizygus</taxon>
    </lineage>
</organism>
<comment type="caution">
    <text evidence="1">The sequence shown here is derived from an EMBL/GenBank/DDBJ whole genome shotgun (WGS) entry which is preliminary data.</text>
</comment>
<dbReference type="EMBL" id="LUEZ02000004">
    <property type="protein sequence ID" value="RDB30682.1"/>
    <property type="molecule type" value="Genomic_DNA"/>
</dbReference>